<evidence type="ECO:0000256" key="4">
    <source>
        <dbReference type="ARBA" id="ARBA00012485"/>
    </source>
</evidence>
<evidence type="ECO:0000259" key="18">
    <source>
        <dbReference type="PROSITE" id="PS50135"/>
    </source>
</evidence>
<dbReference type="InterPro" id="IPR009091">
    <property type="entry name" value="RCC1/BLIP-II"/>
</dbReference>
<dbReference type="Pfam" id="PF03256">
    <property type="entry name" value="ANAPC10"/>
    <property type="match status" value="1"/>
</dbReference>
<evidence type="ECO:0000256" key="6">
    <source>
        <dbReference type="ARBA" id="ARBA00022553"/>
    </source>
</evidence>
<dbReference type="SUPFAM" id="SSF49785">
    <property type="entry name" value="Galactose-binding domain-like"/>
    <property type="match status" value="1"/>
</dbReference>
<evidence type="ECO:0000256" key="13">
    <source>
        <dbReference type="PROSITE-ProRule" id="PRU00104"/>
    </source>
</evidence>
<feature type="repeat" description="RCC1" evidence="15">
    <location>
        <begin position="2823"/>
        <end position="2874"/>
    </location>
</feature>
<dbReference type="UniPathway" id="UPA00143"/>
<keyword evidence="17" id="KW-0812">Transmembrane</keyword>
<dbReference type="SMART" id="SM00291">
    <property type="entry name" value="ZnF_ZZ"/>
    <property type="match status" value="1"/>
</dbReference>
<evidence type="ECO:0000256" key="8">
    <source>
        <dbReference type="ARBA" id="ARBA00022723"/>
    </source>
</evidence>
<accession>A0A672Q783</accession>
<dbReference type="FunFam" id="2.60.120.260:FF:000033">
    <property type="entry name" value="E3 ubiquitin-protein ligase HERC2 isoform X2"/>
    <property type="match status" value="1"/>
</dbReference>
<feature type="compositionally biased region" description="Polar residues" evidence="16">
    <location>
        <begin position="3360"/>
        <end position="3370"/>
    </location>
</feature>
<feature type="domain" description="HECT" evidence="19">
    <location>
        <begin position="4382"/>
        <end position="4431"/>
    </location>
</feature>
<dbReference type="GO" id="GO:0016567">
    <property type="term" value="P:protein ubiquitination"/>
    <property type="evidence" value="ECO:0007669"/>
    <property type="project" value="UniProtKB-UniPathway"/>
</dbReference>
<dbReference type="Pfam" id="PF00569">
    <property type="entry name" value="ZZ"/>
    <property type="match status" value="1"/>
</dbReference>
<dbReference type="Pfam" id="PF11515">
    <property type="entry name" value="Cul7"/>
    <property type="match status" value="1"/>
</dbReference>
<dbReference type="SUPFAM" id="SSF50985">
    <property type="entry name" value="RCC1/BLIP-II"/>
    <property type="match status" value="3"/>
</dbReference>
<dbReference type="InterPro" id="IPR021097">
    <property type="entry name" value="CPH_domain"/>
</dbReference>
<dbReference type="Ensembl" id="ENSSGRT00000076353.1">
    <property type="protein sequence ID" value="ENSSGRP00000071682.1"/>
    <property type="gene ID" value="ENSSGRG00000036561.1"/>
</dbReference>
<dbReference type="FunFam" id="2.130.10.30:FF:000006">
    <property type="entry name" value="E3 ubiquitin-protein ligase HERC2 isoform X1"/>
    <property type="match status" value="1"/>
</dbReference>
<dbReference type="Gene3D" id="2.30.30.40">
    <property type="entry name" value="SH3 Domains"/>
    <property type="match status" value="1"/>
</dbReference>
<dbReference type="InterPro" id="IPR010606">
    <property type="entry name" value="Mib_Herc2"/>
</dbReference>
<feature type="repeat" description="RCC1" evidence="15">
    <location>
        <begin position="3929"/>
        <end position="3980"/>
    </location>
</feature>
<feature type="region of interest" description="Disordered" evidence="16">
    <location>
        <begin position="4441"/>
        <end position="4471"/>
    </location>
</feature>
<dbReference type="InterPro" id="IPR043145">
    <property type="entry name" value="Znf_ZZ_sf"/>
</dbReference>
<evidence type="ECO:0000259" key="21">
    <source>
        <dbReference type="PROSITE" id="PS51284"/>
    </source>
</evidence>
<feature type="domain" description="ZZ-type" evidence="18">
    <location>
        <begin position="2460"/>
        <end position="2512"/>
    </location>
</feature>
<dbReference type="InterPro" id="IPR037976">
    <property type="entry name" value="HERC2_APC10"/>
</dbReference>
<keyword evidence="8" id="KW-0479">Metal-binding</keyword>
<proteinExistence type="predicted"/>
<evidence type="ECO:0000256" key="2">
    <source>
        <dbReference type="ARBA" id="ARBA00004496"/>
    </source>
</evidence>
<dbReference type="FunFam" id="3.10.120.10:FF:000005">
    <property type="entry name" value="E3 ubiquitin-protein ligase HERC2 isoform X2"/>
    <property type="match status" value="1"/>
</dbReference>
<reference evidence="23" key="1">
    <citation type="submission" date="2025-08" db="UniProtKB">
        <authorList>
            <consortium name="Ensembl"/>
        </authorList>
    </citation>
    <scope>IDENTIFICATION</scope>
</reference>
<dbReference type="PROSITE" id="PS00626">
    <property type="entry name" value="RCC1_2"/>
    <property type="match status" value="1"/>
</dbReference>
<dbReference type="Gene3D" id="3.30.60.90">
    <property type="match status" value="1"/>
</dbReference>
<keyword evidence="17" id="KW-0472">Membrane</keyword>
<dbReference type="GO" id="GO:0061630">
    <property type="term" value="F:ubiquitin protein ligase activity"/>
    <property type="evidence" value="ECO:0007669"/>
    <property type="project" value="UniProtKB-EC"/>
</dbReference>
<evidence type="ECO:0000256" key="15">
    <source>
        <dbReference type="PROSITE-ProRule" id="PRU00235"/>
    </source>
</evidence>
<dbReference type="Gene3D" id="2.30.30.30">
    <property type="match status" value="1"/>
</dbReference>
<feature type="compositionally biased region" description="Low complexity" evidence="16">
    <location>
        <begin position="3185"/>
        <end position="3208"/>
    </location>
</feature>
<dbReference type="InterPro" id="IPR035983">
    <property type="entry name" value="Hect_E3_ubiquitin_ligase"/>
</dbReference>
<dbReference type="PROSITE" id="PS50237">
    <property type="entry name" value="HECT"/>
    <property type="match status" value="2"/>
</dbReference>
<keyword evidence="7" id="KW-0808">Transferase</keyword>
<feature type="repeat" description="RCC1" evidence="15">
    <location>
        <begin position="715"/>
        <end position="766"/>
    </location>
</feature>
<dbReference type="SUPFAM" id="SSF56204">
    <property type="entry name" value="Hect, E3 ligase catalytic domain"/>
    <property type="match status" value="1"/>
</dbReference>
<feature type="compositionally biased region" description="Low complexity" evidence="16">
    <location>
        <begin position="2178"/>
        <end position="2189"/>
    </location>
</feature>
<feature type="repeat" description="RCC1" evidence="15">
    <location>
        <begin position="501"/>
        <end position="556"/>
    </location>
</feature>
<dbReference type="Pfam" id="PF25390">
    <property type="entry name" value="WD40_RLD"/>
    <property type="match status" value="2"/>
</dbReference>
<evidence type="ECO:0000313" key="23">
    <source>
        <dbReference type="Ensembl" id="ENSSGRP00000071682.1"/>
    </source>
</evidence>
<keyword evidence="24" id="KW-1185">Reference proteome</keyword>
<dbReference type="SUPFAM" id="SSF63748">
    <property type="entry name" value="Tudor/PWWP/MBT"/>
    <property type="match status" value="1"/>
</dbReference>
<evidence type="ECO:0000256" key="7">
    <source>
        <dbReference type="ARBA" id="ARBA00022679"/>
    </source>
</evidence>
<dbReference type="Gene3D" id="3.10.120.10">
    <property type="entry name" value="Cytochrome b5-like heme/steroid binding domain"/>
    <property type="match status" value="1"/>
</dbReference>
<dbReference type="FunFam" id="3.30.60.90:FF:000006">
    <property type="entry name" value="E3 ubiquitin-protein ligase HERC2 isoform X2"/>
    <property type="match status" value="1"/>
</dbReference>
<feature type="compositionally biased region" description="Basic and acidic residues" evidence="16">
    <location>
        <begin position="1329"/>
        <end position="1346"/>
    </location>
</feature>
<dbReference type="InterPro" id="IPR000433">
    <property type="entry name" value="Znf_ZZ"/>
</dbReference>
<dbReference type="InterPro" id="IPR058923">
    <property type="entry name" value="RCC1-like_dom"/>
</dbReference>
<dbReference type="PROSITE" id="PS51284">
    <property type="entry name" value="DOC"/>
    <property type="match status" value="1"/>
</dbReference>
<feature type="region of interest" description="Disordered" evidence="16">
    <location>
        <begin position="2503"/>
        <end position="2529"/>
    </location>
</feature>
<feature type="active site" description="Glycyl thioester intermediate" evidence="13">
    <location>
        <position position="4399"/>
    </location>
</feature>
<evidence type="ECO:0000256" key="5">
    <source>
        <dbReference type="ARBA" id="ARBA00022490"/>
    </source>
</evidence>
<keyword evidence="17" id="KW-1133">Transmembrane helix</keyword>
<sequence>MPSPSFSLDAQLRFHDKWLKIDLQRAFSPEGLNEMWNEMVKDGEIVFDREESAHPEDCADCTQKKDDTNDKEKKEEEEAAASSFHHSIIEMWDWGRQPETGELKDCLMALVDDQQKLSSQTAKSTLSTLRLSQRLVILERYLISLTHSMMEEKYKVRWKSPPSPPLSAVDNKSTRPVSKGVEGLARVGSRAALSFAFAFLRRAWRSGDDADLCSELLQESLDALRALPEATLFDESTVSPVWLEVVERATKFLSDIHGSASGKAASNIPLQDQHLALAILLELAVQRGTLSQLLSAVLLLLRLWDSGTREMDNERSTQGTSAPLLPLLQRLQNIHSSKEEHVPQEEIEILSAPLSPNESFLRYLTLPQDNDLAIDLRQTAVVIMAHLDRLAAPCSPPQCSSPTSNKGTLQEVIGWGLLGWKPYANVNGPIQCKALSNLGVTQIVGSEKGFLILTITGAVYTQNYKSTILAPMLVHALSSRKIIKLAAHPDGQHYLALSVNGEVFSWGCGDGGRLGHGDATYLEEPTMIAVFSGRPAGKQVIHIACGSTYSAAITADGELYTWGRGNYGRLGHGSSEDQTTPLLVSALKGIKVIDVACGSGDAQTLAVTENGQVWSWGDGDYGKLGRGGSDGCKTPKLVEKLQDWDIVKVCCGSQFSVALTKDGQVYTWGKGDNQRLGHGTDEHVRYPKLLDSLQGKRVVDIAVGSTHCLALTEEGEVHSWGSNDKLQHFDTLFSNKKQPKALPGLNSKHIVGISCGPGQSFAWSSCSEWSVGLRVPFVVDVCTMTFDQLDLLLRQVSEGMDGSSDWPPPQEKECMVVAALNLLRLQLHAAISNQVDPEELGLGLGSGLLNNLKQTVVTLASNAGVLNTVQAAAQAVLQSGWSVLLPTAEERARALSSLLPNAASANEMSISPGRRFMIDLLVSSLMADGGLESALNAAVTAEIQVRIAVKYNKVSLSFFAGFFFNGSSSKNNEEVSLIRKADLENHNKDGGFWTVIDGKVYDIKDFQTQTLTGNSILAQFAGEDPVVALEAALQVEDTREFMQAFCVGQYMEPNQEMVTTPDLSSLSSPLIDAERNLGLLLGLHASYLAMSTPLSRIELECAKWLQSSIFFGGLQTSQIHYNYNEEKDEDHCSSPGTTTPDKAKLYCRRITLSDHAQPFLQAIADNNTQDHTVKDFLCQIERCCKQYHLITPITFPPEHPVEEVGRLLLCCFLKHQDLGHVALSLVDQCALGVDQGKQRSLPKCVIDVCRMVYQAKCSLIKTHQEQGRSYKEVCAPVIERLRFLFNELRPAVSNDLSIVSKLKLLSSQPRWKRITQKLIRDRRKKRVPKKSESADLEECKMEREGTNEELPAPISPAPVDKKQTAVKSSKQDKWQPLLNTIGSVQKYRWLKHSVQGSFSQSSLMSAIVEFALKEEPLDVEKMRKCLLKQLERAEVRLEGIDTMLKLASKNFLLPSVQYAMLCGWQRVIPEGTNIGEPLADCLKDVDLIPPFNRMLLEVTFGKLYAWAIQNIRNILLEASVKFKELGVQPVPLQTITNENPAGPSLGTIPQARFLLAMLHMLTLKHGANSLSLLLNSGILALTQSVLRLIGPSSDSSEEDPSSVAHGGSATVLEESRKETAPTPLPASGPELAVMMKIGARVMRGPDWKWGDQDGPPPGLGRVIGELGEDGWIRVQWDTSSTNSYRMGKEGKYDLKLAEPPPATQPATEDSDTEDDTEGEVMEKSVHPTAIMLTSTVNLLKTLSLSSGIHAEVMQADAISTLCGLLRILVESGTNDKTGNSTSLVGSMTVCVWEDLWFMRNMGRISLLIRIVEGHQSFTAVTLQRQILALRLLQTVLPSWDKTQRSQDMKFLVEKLFGFLGSLLSTCSSDLPLLREGSIRRRKSRPQASLTATHSSTLAEEIVAVLRTLHSLGQWNSLINEYINSQLSSISGVMAGRHTEAAVLEDYLPNAEDPAVGSLMAVLAVIGGIDDRLRLGGPVVHEEYGEGTVTRITPKGRITVQFHEMRNCKVCLLSQLKPLHMIPFSVQNLPFTEPMLTVWAQLVNLAGSKLEKQRMKKSLSRGLPADQVDIHLLRCQQLRLYILKAARALLSHQDKLRQILSQPAVIDVSPNPTEDQCALSPDVGDFSPEGPQPPLILLQQLLSASTQPSPIKAIFHRQELEAAALAVCQYLAVESTHPSSPLFEDSSSSEATTPVTVQHMRPPKQKKQKTSPVPPAPIVLQLMDMGFQRKNIEFALKSLSGTTGTSVVPGVEALVAWLLDHPDVHITDLSDADTVSDEYSDEEVLEELEEPEPAFPLPPGVVVTESQTFKKRSDFQSNDDYAVYVRENIQVGMMVRCCRTYEEVYEGDVGKVIKLDRDGLHDLNVQCDWQQKGGTYWVRYIHTELLGFPPQSSPSHIKIGDKVRVKPSVTTPKYKWGSVTHRSVGVVKAFSANGKDVIVDFPQQSHWTGLLSEMELVPSVHPGVRCDGCQMFPINGSRFKCRSCDDFDFCESCFKTRKHNPRHSFGRINEPGQSPTFSGRSGKQLKRHHNSQRGMLIDEWSRVVKNLSVSSSVNQASRLIDCGEQCWQSSGSQGKHWIRLELFPDILVHRQKMIVDPADSSYMPSLVVVSGGSTLNNLIELKTININPTDTAVSLLSDCTEYHRYIEIAIKQCRSSGIDCKIHGLSIVGRVRAEDEDLATVPFLASDNEEEEDEKTATGSLTRKRLSGLESAAIIRTKVFVWGLNDKDQLGGLKGSKIKVPSFSETLSALNVVQVAGGSKSLFAVTAEGKVYACGEATNGRLGLGLSSGTIPIPRQISALSNYVVKKVAVHSGGRHAMALTVDGKVFSWGEGDDGKLGHFSRMNCDKPRLIEALKTKRIRDIACGSSHSAAITSSGELYSWGLGEYGRLGHGDNTTQLRPKLVKVLLGHRVVQVACGSRDAQTLALTDEGLVFSWGDGDFGKLGRGGSEGCNIPQNIERLNGQGVCQIECGAQFSLALTKSGVVWTWGKGDYFRLGHGTDVHVRKPQMVEGLRGKKIVHVAVGALHCLAVTDTGQVYAWGDNDHGQQGNGTTTVNRKPTLVQGLEGQKITRVACGSSHSVAWTTVDVTTPSVHEPVLFQTARDSLGASYLGVPSDSDPSLLSNKLNGVNNVKPNRPSLAKILLSLDGNLAKQQALSHVLSALQIMYARDAVVGALMPAFMMPLECPSSSPVPPSDCSSASSPCEAEGPALPSETEERVSPHPWMDSKRGEVTTSEDATTPSLAVTPSTASASSRPFIPVTDDPGAASIIAETMTKTKEDSESQSKAVGPEPQYLDEFTSLLIPDDTRVLVDLLKLAVSLRSGDKGKEVLSAVLSGMGTAFPQVADMLLELCVTELEDVATDSQSGRLSSQPVVVESSHPYTDDTSTSGTVKIPGAEGLRVEFDRQCSTERRHDPLTIMDGANRIVSVRSGREWSDWSSELRIPGDELKWKFTSDGSVNGWGWRFTVYPIMPAAGPKDLLSDRCILSCPSMDLVTCLLDFRLNFASNRSIVPRLAASLAACAQLSALAAGHRMWALQRLRKLLTTEYGQSININRLLGDSEGEARSMSFTGSALAALVKGLPEALQRQYEYEEPIARGGKQLLHSPFFKVLVALACDLELDTLPCCAETHKWAWFRRYCTASRVLVALDKRTPLPRPFLDEVAKKIRELMADYENMNTLHESHNLFKREQDEQLVQWMNRRPDDWTLSAGGSGTIYGWGHNHRGQLGGIEGAKVKVPTPTEALATLRPVQLIGGEQTLFAVTADGKVRLNSLFTLYATGYGAGGRLGIGGTDPCDRPRVIESLRGVEVVDIAAGGAHSACITASGELYTWGKGRYGRLGHGDSEDQLKPKLVEALQGHRVIDVACGSGDAQTLCLTDDDMVWSWGDGDYGKLGRGGSDGCKVPMKIDSLTGLGVVKVECGSQFSVSLTKSGAVYTWGKGDYHRLGHGSDDHVRRPRQVQGLQGKKVIAIATGSLHCVCCTEDGEVYTWGDNDEGQLGDGTTNAIQRPRLVAALQGKKINRVACGSAHTLAWSTSKPTNAGKLPAQVPMEYNHLQEIAIIGLRNRLLLLHHISELFCPCIPMFDLEGRLGETGHGVSVGFDTLRGILISQGKEAAFRKVVQATMVRDRQHGPVVELNRIQVKRSRSKGGLAGPDGTKSVFGQMCAKMSSFSPDSLLLPHRVWKVKFVGESVDDCGGGYSESIAEMCEELQNGLTPLLIVTPNGRDESGANRDCFLLNPAAKSPLHISMFRFLGVLLGIAIRTGSPLSLYLAEPVWKQLAGMNLTIADLSEVGPLYFAILCLYLTIMRNSPIFEKSQLSFFFLFHFNFLVHSRNKFPYVCIYIYICMYIQVHLNKLECLGVYVCVYIYICVCVYIQFLVFVLFDQVLDKYNPPDHFLPESYTCFFLLKLPRYSCKQVLEEKLKYAIHFCKSIDTDDYARIALSGEPAADDSSDDSDNEDADSFASDSTQDYLTGH</sequence>
<feature type="repeat" description="RCC1" evidence="15">
    <location>
        <begin position="3771"/>
        <end position="3822"/>
    </location>
</feature>
<dbReference type="SMART" id="SM00119">
    <property type="entry name" value="HECTc"/>
    <property type="match status" value="1"/>
</dbReference>
<dbReference type="InterPro" id="IPR004939">
    <property type="entry name" value="APC_su10/DOC_dom"/>
</dbReference>
<dbReference type="InterPro" id="IPR000569">
    <property type="entry name" value="HECT_dom"/>
</dbReference>
<dbReference type="Gene3D" id="3.90.1750.10">
    <property type="entry name" value="Hect, E3 ligase catalytic domains"/>
    <property type="match status" value="1"/>
</dbReference>
<feature type="compositionally biased region" description="Acidic residues" evidence="16">
    <location>
        <begin position="4443"/>
        <end position="4457"/>
    </location>
</feature>
<dbReference type="PROSITE" id="PS51416">
    <property type="entry name" value="MIB_HERC2"/>
    <property type="match status" value="1"/>
</dbReference>
<dbReference type="SMART" id="SM01337">
    <property type="entry name" value="APC10"/>
    <property type="match status" value="1"/>
</dbReference>
<evidence type="ECO:0000256" key="10">
    <source>
        <dbReference type="ARBA" id="ARBA00022771"/>
    </source>
</evidence>
<evidence type="ECO:0000256" key="17">
    <source>
        <dbReference type="SAM" id="Phobius"/>
    </source>
</evidence>
<dbReference type="InterPro" id="IPR037252">
    <property type="entry name" value="Mib_Herc2_sf"/>
</dbReference>
<evidence type="ECO:0000256" key="12">
    <source>
        <dbReference type="ARBA" id="ARBA00022833"/>
    </source>
</evidence>
<dbReference type="InterPro" id="IPR009060">
    <property type="entry name" value="UBA-like_sf"/>
</dbReference>
<dbReference type="CDD" id="cd14402">
    <property type="entry name" value="UBA_HERC2"/>
    <property type="match status" value="1"/>
</dbReference>
<dbReference type="PANTHER" id="PTHR22870">
    <property type="entry name" value="REGULATOR OF CHROMOSOME CONDENSATION"/>
    <property type="match status" value="1"/>
</dbReference>
<dbReference type="EC" id="2.3.2.26" evidence="4"/>
<feature type="transmembrane region" description="Helical" evidence="17">
    <location>
        <begin position="4280"/>
        <end position="4302"/>
    </location>
</feature>
<feature type="region of interest" description="Disordered" evidence="16">
    <location>
        <begin position="1591"/>
        <end position="1630"/>
    </location>
</feature>
<dbReference type="SUPFAM" id="SSF55856">
    <property type="entry name" value="Cytochrome b5-like heme/steroid binding domain"/>
    <property type="match status" value="1"/>
</dbReference>
<dbReference type="SUPFAM" id="SSF159034">
    <property type="entry name" value="Mib/herc2 domain-like"/>
    <property type="match status" value="1"/>
</dbReference>
<dbReference type="InterPro" id="IPR000408">
    <property type="entry name" value="Reg_chr_condens"/>
</dbReference>
<keyword evidence="9" id="KW-0677">Repeat</keyword>
<gene>
    <name evidence="23" type="primary">LOC107582805</name>
</gene>
<feature type="domain" description="HECT" evidence="19">
    <location>
        <begin position="4170"/>
        <end position="4296"/>
    </location>
</feature>
<dbReference type="Pfam" id="PF00632">
    <property type="entry name" value="HECT"/>
    <property type="match status" value="2"/>
</dbReference>
<feature type="transmembrane region" description="Helical" evidence="17">
    <location>
        <begin position="4332"/>
        <end position="4349"/>
    </location>
</feature>
<dbReference type="PANTHER" id="PTHR22870:SF398">
    <property type="entry name" value="E3 UBIQUITIN-PROTEIN LIGASE HERC2"/>
    <property type="match status" value="1"/>
</dbReference>
<dbReference type="Gene3D" id="3.30.2410.10">
    <property type="entry name" value="Hect, E3 ligase catalytic domain"/>
    <property type="match status" value="1"/>
</dbReference>
<evidence type="ECO:0000256" key="11">
    <source>
        <dbReference type="ARBA" id="ARBA00022786"/>
    </source>
</evidence>
<feature type="region of interest" description="Disordered" evidence="16">
    <location>
        <begin position="1322"/>
        <end position="1363"/>
    </location>
</feature>
<feature type="compositionally biased region" description="Polar residues" evidence="16">
    <location>
        <begin position="2510"/>
        <end position="2520"/>
    </location>
</feature>
<dbReference type="Gene3D" id="1.10.8.10">
    <property type="entry name" value="DNA helicase RuvA subunit, C-terminal domain"/>
    <property type="match status" value="1"/>
</dbReference>
<dbReference type="GO" id="GO:0005737">
    <property type="term" value="C:cytoplasm"/>
    <property type="evidence" value="ECO:0007669"/>
    <property type="project" value="UniProtKB-SubCell"/>
</dbReference>
<feature type="domain" description="MIB/HERC2" evidence="22">
    <location>
        <begin position="1627"/>
        <end position="1700"/>
    </location>
</feature>
<dbReference type="InterPro" id="IPR036400">
    <property type="entry name" value="Cyt_B5-like_heme/steroid_sf"/>
</dbReference>
<feature type="compositionally biased region" description="Acidic residues" evidence="16">
    <location>
        <begin position="1708"/>
        <end position="1719"/>
    </location>
</feature>
<reference evidence="23" key="2">
    <citation type="submission" date="2025-09" db="UniProtKB">
        <authorList>
            <consortium name="Ensembl"/>
        </authorList>
    </citation>
    <scope>IDENTIFICATION</scope>
</reference>
<dbReference type="PROSITE" id="PS50012">
    <property type="entry name" value="RCC1_3"/>
    <property type="match status" value="18"/>
</dbReference>
<dbReference type="Pfam" id="PF00415">
    <property type="entry name" value="RCC1"/>
    <property type="match status" value="5"/>
</dbReference>
<dbReference type="InterPro" id="IPR014722">
    <property type="entry name" value="Rib_uL2_dom2"/>
</dbReference>
<protein>
    <recommendedName>
        <fullName evidence="4">HECT-type E3 ubiquitin transferase</fullName>
        <ecNumber evidence="4">2.3.2.26</ecNumber>
    </recommendedName>
</protein>
<feature type="region of interest" description="Disordered" evidence="16">
    <location>
        <begin position="2178"/>
        <end position="2213"/>
    </location>
</feature>
<comment type="catalytic activity">
    <reaction evidence="1">
        <text>S-ubiquitinyl-[E2 ubiquitin-conjugating enzyme]-L-cysteine + [acceptor protein]-L-lysine = [E2 ubiquitin-conjugating enzyme]-L-cysteine + N(6)-ubiquitinyl-[acceptor protein]-L-lysine.</text>
        <dbReference type="EC" id="2.3.2.26"/>
    </reaction>
</comment>
<dbReference type="FunFam" id="2.30.30.40:FF:000074">
    <property type="entry name" value="E3 ubiquitin-protein ligase HERC2 isoform X1"/>
    <property type="match status" value="1"/>
</dbReference>
<feature type="region of interest" description="Disordered" evidence="16">
    <location>
        <begin position="3185"/>
        <end position="3261"/>
    </location>
</feature>
<keyword evidence="11 13" id="KW-0833">Ubl conjugation pathway</keyword>
<feature type="repeat" description="RCC1" evidence="15">
    <location>
        <begin position="2929"/>
        <end position="2980"/>
    </location>
</feature>
<dbReference type="Gene3D" id="2.60.120.260">
    <property type="entry name" value="Galactose-binding domain-like"/>
    <property type="match status" value="1"/>
</dbReference>
<feature type="domain" description="DOC" evidence="21">
    <location>
        <begin position="2516"/>
        <end position="2693"/>
    </location>
</feature>
<comment type="pathway">
    <text evidence="3">Protein modification; protein ubiquitination.</text>
</comment>
<feature type="repeat" description="RCC1" evidence="15">
    <location>
        <begin position="557"/>
        <end position="608"/>
    </location>
</feature>
<evidence type="ECO:0000256" key="16">
    <source>
        <dbReference type="SAM" id="MobiDB-lite"/>
    </source>
</evidence>
<dbReference type="PROSITE" id="PS50135">
    <property type="entry name" value="ZF_ZZ_2"/>
    <property type="match status" value="1"/>
</dbReference>
<feature type="region of interest" description="Disordered" evidence="16">
    <location>
        <begin position="51"/>
        <end position="82"/>
    </location>
</feature>
<dbReference type="Proteomes" id="UP000472262">
    <property type="component" value="Unassembled WGS sequence"/>
</dbReference>
<feature type="repeat" description="RCC1" evidence="15">
    <location>
        <begin position="3711"/>
        <end position="3762"/>
    </location>
</feature>
<feature type="region of interest" description="Disordered" evidence="16">
    <location>
        <begin position="1691"/>
        <end position="1724"/>
    </location>
</feature>
<keyword evidence="6" id="KW-0597">Phosphoprotein</keyword>
<feature type="region of interest" description="Disordered" evidence="16">
    <location>
        <begin position="3360"/>
        <end position="3386"/>
    </location>
</feature>
<dbReference type="InterPro" id="IPR051210">
    <property type="entry name" value="Ub_ligase/GEF_domain"/>
</dbReference>
<feature type="repeat" description="RCC1" evidence="15">
    <location>
        <begin position="2768"/>
        <end position="2822"/>
    </location>
</feature>
<evidence type="ECO:0000256" key="3">
    <source>
        <dbReference type="ARBA" id="ARBA00004906"/>
    </source>
</evidence>
<dbReference type="Pfam" id="PF00173">
    <property type="entry name" value="Cyt-b5"/>
    <property type="match status" value="1"/>
</dbReference>
<dbReference type="GO" id="GO:0008270">
    <property type="term" value="F:zinc ion binding"/>
    <property type="evidence" value="ECO:0007669"/>
    <property type="project" value="UniProtKB-KW"/>
</dbReference>
<feature type="compositionally biased region" description="Basic and acidic residues" evidence="16">
    <location>
        <begin position="51"/>
        <end position="76"/>
    </location>
</feature>
<dbReference type="InterPro" id="IPR041987">
    <property type="entry name" value="ZZ_HERC2"/>
</dbReference>
<feature type="transmembrane region" description="Helical" evidence="17">
    <location>
        <begin position="4355"/>
        <end position="4379"/>
    </location>
</feature>
<dbReference type="SUPFAM" id="SSF46934">
    <property type="entry name" value="UBA-like"/>
    <property type="match status" value="1"/>
</dbReference>
<evidence type="ECO:0000259" key="22">
    <source>
        <dbReference type="PROSITE" id="PS51416"/>
    </source>
</evidence>
<feature type="transmembrane region" description="Helical" evidence="17">
    <location>
        <begin position="4245"/>
        <end position="4268"/>
    </location>
</feature>
<comment type="caution">
    <text evidence="13">Lacks conserved residue(s) required for the propagation of feature annotation.</text>
</comment>
<dbReference type="Gene3D" id="2.130.10.30">
    <property type="entry name" value="Regulator of chromosome condensation 1/beta-lactamase-inhibitor protein II"/>
    <property type="match status" value="4"/>
</dbReference>
<feature type="repeat" description="RCC1" evidence="15">
    <location>
        <begin position="3877"/>
        <end position="3928"/>
    </location>
</feature>
<evidence type="ECO:0000313" key="24">
    <source>
        <dbReference type="Proteomes" id="UP000472262"/>
    </source>
</evidence>
<dbReference type="InterPro" id="IPR008979">
    <property type="entry name" value="Galactose-bd-like_sf"/>
</dbReference>
<evidence type="ECO:0000256" key="1">
    <source>
        <dbReference type="ARBA" id="ARBA00000885"/>
    </source>
</evidence>
<dbReference type="FunFam" id="2.130.10.30:FF:000004">
    <property type="entry name" value="E3 ubiquitin-protein ligase HERC2 isoform X2"/>
    <property type="match status" value="1"/>
</dbReference>
<feature type="repeat" description="RCC1" evidence="15">
    <location>
        <begin position="2716"/>
        <end position="2767"/>
    </location>
</feature>
<dbReference type="InterPro" id="IPR001199">
    <property type="entry name" value="Cyt_B5-like_heme/steroid-bd"/>
</dbReference>
<organism evidence="23 24">
    <name type="scientific">Sinocyclocheilus grahami</name>
    <name type="common">Dianchi golden-line fish</name>
    <name type="synonym">Barbus grahami</name>
    <dbReference type="NCBI Taxonomy" id="75366"/>
    <lineage>
        <taxon>Eukaryota</taxon>
        <taxon>Metazoa</taxon>
        <taxon>Chordata</taxon>
        <taxon>Craniata</taxon>
        <taxon>Vertebrata</taxon>
        <taxon>Euteleostomi</taxon>
        <taxon>Actinopterygii</taxon>
        <taxon>Neopterygii</taxon>
        <taxon>Teleostei</taxon>
        <taxon>Ostariophysi</taxon>
        <taxon>Cypriniformes</taxon>
        <taxon>Cyprinidae</taxon>
        <taxon>Cyprininae</taxon>
        <taxon>Sinocyclocheilus</taxon>
    </lineage>
</organism>
<dbReference type="CDD" id="cd02344">
    <property type="entry name" value="ZZ_HERC2"/>
    <property type="match status" value="1"/>
</dbReference>
<dbReference type="PRINTS" id="PR00633">
    <property type="entry name" value="RCCNDNSATION"/>
</dbReference>
<keyword evidence="5" id="KW-0963">Cytoplasm</keyword>
<evidence type="ECO:0000256" key="14">
    <source>
        <dbReference type="PROSITE-ProRule" id="PRU00228"/>
    </source>
</evidence>
<dbReference type="FunFam" id="2.30.30.30:FF:000015">
    <property type="entry name" value="E3 ubiquitin-protein ligase HERC2"/>
    <property type="match status" value="1"/>
</dbReference>
<feature type="repeat" description="RCC1" evidence="15">
    <location>
        <begin position="3981"/>
        <end position="4032"/>
    </location>
</feature>
<dbReference type="SMART" id="SM01117">
    <property type="entry name" value="Cyt-b5"/>
    <property type="match status" value="1"/>
</dbReference>
<feature type="repeat" description="RCC1" evidence="15">
    <location>
        <begin position="3033"/>
        <end position="3084"/>
    </location>
</feature>
<feature type="compositionally biased region" description="Polar residues" evidence="16">
    <location>
        <begin position="3230"/>
        <end position="3252"/>
    </location>
</feature>
<feature type="repeat" description="RCC1" evidence="15">
    <location>
        <begin position="2875"/>
        <end position="2926"/>
    </location>
</feature>
<keyword evidence="12" id="KW-0862">Zinc</keyword>
<feature type="repeat" description="RCC1" evidence="15">
    <location>
        <begin position="2981"/>
        <end position="3032"/>
    </location>
</feature>
<comment type="subcellular location">
    <subcellularLocation>
        <location evidence="2">Cytoplasm</location>
    </subcellularLocation>
</comment>
<feature type="repeat" description="RCC1" evidence="15">
    <location>
        <begin position="3823"/>
        <end position="3874"/>
    </location>
</feature>
<feature type="repeat" description="RCC1" evidence="15">
    <location>
        <begin position="663"/>
        <end position="714"/>
    </location>
</feature>
<dbReference type="CDD" id="cd08664">
    <property type="entry name" value="APC10-HERC2"/>
    <property type="match status" value="1"/>
</dbReference>
<evidence type="ECO:0000256" key="9">
    <source>
        <dbReference type="ARBA" id="ARBA00022737"/>
    </source>
</evidence>
<name>A0A672Q783_SINGR</name>
<dbReference type="PROSITE" id="PS50255">
    <property type="entry name" value="CYTOCHROME_B5_2"/>
    <property type="match status" value="1"/>
</dbReference>
<dbReference type="PROSITE" id="PS01357">
    <property type="entry name" value="ZF_ZZ_1"/>
    <property type="match status" value="1"/>
</dbReference>
<evidence type="ECO:0000259" key="20">
    <source>
        <dbReference type="PROSITE" id="PS50255"/>
    </source>
</evidence>
<feature type="repeat" description="RCC1" evidence="15">
    <location>
        <begin position="611"/>
        <end position="662"/>
    </location>
</feature>
<feature type="compositionally biased region" description="Polar residues" evidence="16">
    <location>
        <begin position="3377"/>
        <end position="3386"/>
    </location>
</feature>
<evidence type="ECO:0000259" key="19">
    <source>
        <dbReference type="PROSITE" id="PS50237"/>
    </source>
</evidence>
<keyword evidence="10 14" id="KW-0863">Zinc-finger</keyword>
<feature type="compositionally biased region" description="Basic and acidic residues" evidence="16">
    <location>
        <begin position="3213"/>
        <end position="3229"/>
    </location>
</feature>
<dbReference type="Pfam" id="PF06701">
    <property type="entry name" value="MIB_HERC2"/>
    <property type="match status" value="1"/>
</dbReference>
<feature type="domain" description="Cytochrome b5 heme-binding" evidence="20">
    <location>
        <begin position="975"/>
        <end position="1051"/>
    </location>
</feature>